<organism evidence="2 3">
    <name type="scientific">Theileria annulata</name>
    <dbReference type="NCBI Taxonomy" id="5874"/>
    <lineage>
        <taxon>Eukaryota</taxon>
        <taxon>Sar</taxon>
        <taxon>Alveolata</taxon>
        <taxon>Apicomplexa</taxon>
        <taxon>Aconoidasida</taxon>
        <taxon>Piroplasmida</taxon>
        <taxon>Theileriidae</taxon>
        <taxon>Theileria</taxon>
    </lineage>
</organism>
<reference evidence="2 3" key="1">
    <citation type="journal article" date="2005" name="Science">
        <title>Genome of the host-cell transforming parasite Theileria annulata compared with T. parva.</title>
        <authorList>
            <person name="Pain A."/>
            <person name="Renauld H."/>
            <person name="Berriman M."/>
            <person name="Murphy L."/>
            <person name="Yeats C.A."/>
            <person name="Weir W."/>
            <person name="Kerhornou A."/>
            <person name="Aslett M."/>
            <person name="Bishop R."/>
            <person name="Bouchier C."/>
            <person name="Cochet M."/>
            <person name="Coulson R.M.R."/>
            <person name="Cronin A."/>
            <person name="de Villiers E.P."/>
            <person name="Fraser A."/>
            <person name="Fosker N."/>
            <person name="Gardner M."/>
            <person name="Goble A."/>
            <person name="Griffiths-Jones S."/>
            <person name="Harris D.E."/>
            <person name="Katzer F."/>
            <person name="Larke N."/>
            <person name="Lord A."/>
            <person name="Maser P."/>
            <person name="McKellar S."/>
            <person name="Mooney P."/>
            <person name="Morton F."/>
            <person name="Nene V."/>
            <person name="O'Neil S."/>
            <person name="Price C."/>
            <person name="Quail M.A."/>
            <person name="Rabbinowitsch E."/>
            <person name="Rawlings N.D."/>
            <person name="Rutter S."/>
            <person name="Saunders D."/>
            <person name="Seeger K."/>
            <person name="Shah T."/>
            <person name="Squares R."/>
            <person name="Squares S."/>
            <person name="Tivey A."/>
            <person name="Walker A.R."/>
            <person name="Woodward J."/>
            <person name="Dobbelaere D.A.E."/>
            <person name="Langsley G."/>
            <person name="Rajandream M.A."/>
            <person name="McKeever D."/>
            <person name="Shiels B."/>
            <person name="Tait A."/>
            <person name="Barrell B.G."/>
            <person name="Hall N."/>
        </authorList>
    </citation>
    <scope>NUCLEOTIDE SEQUENCE [LARGE SCALE GENOMIC DNA]</scope>
    <source>
        <strain evidence="3">Ankara</strain>
    </source>
</reference>
<feature type="compositionally biased region" description="Acidic residues" evidence="1">
    <location>
        <begin position="358"/>
        <end position="368"/>
    </location>
</feature>
<feature type="region of interest" description="Disordered" evidence="1">
    <location>
        <begin position="163"/>
        <end position="232"/>
    </location>
</feature>
<dbReference type="AlphaFoldDB" id="Q4UHE5"/>
<feature type="compositionally biased region" description="Basic and acidic residues" evidence="1">
    <location>
        <begin position="178"/>
        <end position="190"/>
    </location>
</feature>
<evidence type="ECO:0000256" key="1">
    <source>
        <dbReference type="SAM" id="MobiDB-lite"/>
    </source>
</evidence>
<keyword evidence="3" id="KW-1185">Reference proteome</keyword>
<protein>
    <submittedName>
        <fullName evidence="2">Tash1-like protein, putative</fullName>
    </submittedName>
</protein>
<dbReference type="EMBL" id="CR940347">
    <property type="protein sequence ID" value="CAI73494.1"/>
    <property type="molecule type" value="Genomic_DNA"/>
</dbReference>
<dbReference type="VEuPathDB" id="PiroplasmaDB:TA03150"/>
<dbReference type="RefSeq" id="XP_954171.1">
    <property type="nucleotide sequence ID" value="XM_949078.1"/>
</dbReference>
<dbReference type="InParanoid" id="Q4UHE5"/>
<gene>
    <name evidence="2" type="ORF">TA03150</name>
</gene>
<evidence type="ECO:0000313" key="3">
    <source>
        <dbReference type="Proteomes" id="UP000001950"/>
    </source>
</evidence>
<dbReference type="Proteomes" id="UP000001950">
    <property type="component" value="Chromosome 1"/>
</dbReference>
<name>Q4UHE5_THEAN</name>
<dbReference type="GeneID" id="3863517"/>
<proteinExistence type="predicted"/>
<sequence length="403" mass="46177">MVRVNTLLLVYAGFLYHIKIVSSIVLDLNDIVNSGLKIHEDSQDGIVTTKIYSTPEKKITKILNGKALVWMALPGEYVKCINIFIFQWSGKELINIEIENPRKTYNAYFFMHRGYYKLIDRGGFENFFLQYSNFVSKISEKIVKSRSLKRKFPFEIDGREEPTKKKIQSQLSGTTIHSEQEQIDNKKQLEPETITVEIGSDDEEIDESNVSKPKETQTDFPTKESSIQTDIQQTQDIETQTLVPTGSTETQTDIQQTQDIETQTLVPTGSTETQTDIQQTQDIGIQTKLRTKYPKKKTTKTSSVETQTEIIMPMDDQFVDDVEDGEIIEVLIGSDGEYVENYDWEDEYNSDIQFEISSDSDMDVDESTDSQVIHSDAITQTDTDIDKKTRSSLPLKKRPYKQD</sequence>
<dbReference type="KEGG" id="tan:TA03150"/>
<dbReference type="OMA" id="KCINIFI"/>
<dbReference type="InterPro" id="IPR011695">
    <property type="entry name" value="Tash_PEST_motif"/>
</dbReference>
<feature type="compositionally biased region" description="Polar residues" evidence="1">
    <location>
        <begin position="168"/>
        <end position="177"/>
    </location>
</feature>
<dbReference type="eggNOG" id="ENOG502TN5I">
    <property type="taxonomic scope" value="Eukaryota"/>
</dbReference>
<dbReference type="Pfam" id="PF07708">
    <property type="entry name" value="Tash_PEST"/>
    <property type="match status" value="1"/>
</dbReference>
<evidence type="ECO:0000313" key="2">
    <source>
        <dbReference type="EMBL" id="CAI73494.1"/>
    </source>
</evidence>
<feature type="region of interest" description="Disordered" evidence="1">
    <location>
        <begin position="358"/>
        <end position="403"/>
    </location>
</feature>
<accession>Q4UHE5</accession>